<dbReference type="PANTHER" id="PTHR33162">
    <property type="entry name" value="SEC-INDEPENDENT PROTEIN TRANSLOCASE PROTEIN TATA, CHLOROPLASTIC"/>
    <property type="match status" value="1"/>
</dbReference>
<evidence type="ECO:0000256" key="9">
    <source>
        <dbReference type="SAM" id="MobiDB-lite"/>
    </source>
</evidence>
<dbReference type="AlphaFoldDB" id="A0A6I4IY30"/>
<feature type="region of interest" description="Disordered" evidence="9">
    <location>
        <begin position="77"/>
        <end position="111"/>
    </location>
</feature>
<sequence>MFDVAPTELLLCAVVALVVIGPKDLPKAMRVLGYWVGRARGVARHFRAGIDTMIRESELAEMEKKWAEENERIMREHPMTEDAPQMLPLPEPAPPAPADPPAPAADGDGAR</sequence>
<gene>
    <name evidence="10" type="primary">tatB</name>
    <name evidence="10" type="ORF">GON01_04050</name>
</gene>
<evidence type="ECO:0000313" key="10">
    <source>
        <dbReference type="EMBL" id="MVO77110.1"/>
    </source>
</evidence>
<evidence type="ECO:0000256" key="6">
    <source>
        <dbReference type="ARBA" id="ARBA00022989"/>
    </source>
</evidence>
<name>A0A6I4IY30_9SPHN</name>
<dbReference type="Pfam" id="PF02416">
    <property type="entry name" value="TatA_B_E"/>
    <property type="match status" value="1"/>
</dbReference>
<keyword evidence="11" id="KW-1185">Reference proteome</keyword>
<dbReference type="GO" id="GO:0008320">
    <property type="term" value="F:protein transmembrane transporter activity"/>
    <property type="evidence" value="ECO:0007669"/>
    <property type="project" value="InterPro"/>
</dbReference>
<keyword evidence="7" id="KW-0811">Translocation</keyword>
<dbReference type="InterPro" id="IPR003369">
    <property type="entry name" value="TatA/B/E"/>
</dbReference>
<reference evidence="10 11" key="1">
    <citation type="submission" date="2019-12" db="EMBL/GenBank/DDBJ databases">
        <authorList>
            <person name="Huq M.A."/>
        </authorList>
    </citation>
    <scope>NUCLEOTIDE SEQUENCE [LARGE SCALE GENOMIC DNA]</scope>
    <source>
        <strain evidence="10 11">MAH-20</strain>
    </source>
</reference>
<dbReference type="PANTHER" id="PTHR33162:SF1">
    <property type="entry name" value="SEC-INDEPENDENT PROTEIN TRANSLOCASE PROTEIN TATA, CHLOROPLASTIC"/>
    <property type="match status" value="1"/>
</dbReference>
<dbReference type="InterPro" id="IPR018448">
    <property type="entry name" value="TatB"/>
</dbReference>
<evidence type="ECO:0000256" key="4">
    <source>
        <dbReference type="ARBA" id="ARBA00022692"/>
    </source>
</evidence>
<feature type="compositionally biased region" description="Pro residues" evidence="9">
    <location>
        <begin position="87"/>
        <end position="103"/>
    </location>
</feature>
<keyword evidence="8" id="KW-0472">Membrane</keyword>
<dbReference type="RefSeq" id="WP_157026095.1">
    <property type="nucleotide sequence ID" value="NZ_WQMS01000006.1"/>
</dbReference>
<dbReference type="Proteomes" id="UP000441389">
    <property type="component" value="Unassembled WGS sequence"/>
</dbReference>
<evidence type="ECO:0000256" key="1">
    <source>
        <dbReference type="ARBA" id="ARBA00004167"/>
    </source>
</evidence>
<evidence type="ECO:0000313" key="11">
    <source>
        <dbReference type="Proteomes" id="UP000441389"/>
    </source>
</evidence>
<dbReference type="GO" id="GO:0043953">
    <property type="term" value="P:protein transport by the Tat complex"/>
    <property type="evidence" value="ECO:0007669"/>
    <property type="project" value="InterPro"/>
</dbReference>
<evidence type="ECO:0000256" key="8">
    <source>
        <dbReference type="ARBA" id="ARBA00023136"/>
    </source>
</evidence>
<dbReference type="GO" id="GO:0016020">
    <property type="term" value="C:membrane"/>
    <property type="evidence" value="ECO:0007669"/>
    <property type="project" value="UniProtKB-SubCell"/>
</dbReference>
<protein>
    <submittedName>
        <fullName evidence="10">Twin-arginine translocase subunit TatB</fullName>
    </submittedName>
</protein>
<dbReference type="PRINTS" id="PR01506">
    <property type="entry name" value="TATBPROTEIN"/>
</dbReference>
<evidence type="ECO:0000256" key="7">
    <source>
        <dbReference type="ARBA" id="ARBA00023010"/>
    </source>
</evidence>
<accession>A0A6I4IY30</accession>
<proteinExistence type="predicted"/>
<comment type="caution">
    <text evidence="10">The sequence shown here is derived from an EMBL/GenBank/DDBJ whole genome shotgun (WGS) entry which is preliminary data.</text>
</comment>
<dbReference type="EMBL" id="WQMS01000006">
    <property type="protein sequence ID" value="MVO77110.1"/>
    <property type="molecule type" value="Genomic_DNA"/>
</dbReference>
<keyword evidence="2" id="KW-0813">Transport</keyword>
<keyword evidence="3" id="KW-1003">Cell membrane</keyword>
<keyword evidence="4" id="KW-0812">Transmembrane</keyword>
<keyword evidence="5" id="KW-0653">Protein transport</keyword>
<comment type="subcellular location">
    <subcellularLocation>
        <location evidence="1">Membrane</location>
        <topology evidence="1">Single-pass membrane protein</topology>
    </subcellularLocation>
</comment>
<evidence type="ECO:0000256" key="2">
    <source>
        <dbReference type="ARBA" id="ARBA00022448"/>
    </source>
</evidence>
<dbReference type="NCBIfam" id="TIGR01410">
    <property type="entry name" value="tatB"/>
    <property type="match status" value="1"/>
</dbReference>
<keyword evidence="6" id="KW-1133">Transmembrane helix</keyword>
<evidence type="ECO:0000256" key="5">
    <source>
        <dbReference type="ARBA" id="ARBA00022927"/>
    </source>
</evidence>
<dbReference type="Gene3D" id="1.20.5.3310">
    <property type="match status" value="1"/>
</dbReference>
<evidence type="ECO:0000256" key="3">
    <source>
        <dbReference type="ARBA" id="ARBA00022475"/>
    </source>
</evidence>
<organism evidence="10 11">
    <name type="scientific">Sphingomonas horti</name>
    <dbReference type="NCBI Taxonomy" id="2682842"/>
    <lineage>
        <taxon>Bacteria</taxon>
        <taxon>Pseudomonadati</taxon>
        <taxon>Pseudomonadota</taxon>
        <taxon>Alphaproteobacteria</taxon>
        <taxon>Sphingomonadales</taxon>
        <taxon>Sphingomonadaceae</taxon>
        <taxon>Sphingomonas</taxon>
    </lineage>
</organism>